<evidence type="ECO:0000259" key="1">
    <source>
        <dbReference type="Pfam" id="PF09972"/>
    </source>
</evidence>
<keyword evidence="3" id="KW-1185">Reference proteome</keyword>
<proteinExistence type="predicted"/>
<evidence type="ECO:0000313" key="2">
    <source>
        <dbReference type="EMBL" id="RKS76754.1"/>
    </source>
</evidence>
<dbReference type="EMBL" id="RBWU01000002">
    <property type="protein sequence ID" value="RKS76754.1"/>
    <property type="molecule type" value="Genomic_DNA"/>
</dbReference>
<dbReference type="Proteomes" id="UP000274601">
    <property type="component" value="Unassembled WGS sequence"/>
</dbReference>
<dbReference type="Pfam" id="PF09972">
    <property type="entry name" value="DUF2207"/>
    <property type="match status" value="1"/>
</dbReference>
<organism evidence="2 3">
    <name type="scientific">Actinomadura pelletieri DSM 43383</name>
    <dbReference type="NCBI Taxonomy" id="1120940"/>
    <lineage>
        <taxon>Bacteria</taxon>
        <taxon>Bacillati</taxon>
        <taxon>Actinomycetota</taxon>
        <taxon>Actinomycetes</taxon>
        <taxon>Streptosporangiales</taxon>
        <taxon>Thermomonosporaceae</taxon>
        <taxon>Actinomadura</taxon>
    </lineage>
</organism>
<name>A0A495QTB1_9ACTN</name>
<protein>
    <submittedName>
        <fullName evidence="2">Putative membrane protein DUF2207</fullName>
    </submittedName>
</protein>
<evidence type="ECO:0000313" key="3">
    <source>
        <dbReference type="Proteomes" id="UP000274601"/>
    </source>
</evidence>
<sequence>MVCDLGGVSASLHGPLGGNGESMPDVRGRVRGPAIVAGVLVLLTFGLATPVGADGRSRERIPTYDVVLSIGVDGVLYVRETITYDFDEEGEHGIVRKVPFRQGDRLYDVRGVRSSSSTGAPSRVRTTKFLNDVRISVGDRGHEVSGRQAYVIEYEVAWAFTPRDRHDELVWDAIGTGWNVPIGHAAVRVEAPVPLRHATCRAGVPGATTRCLRDRDGPFAVDFLQGGLAPREGMTIRVRLPKRAIAVPPPRYVPPRWTGDWTGTALLTLSLAAVALLARRPAPPRQVGTGLGAAGFVLLVADAVDDVATHGPWAFSLGDHSLAGLALMIVGAGIVCGRRHGFG</sequence>
<gene>
    <name evidence="2" type="ORF">BZB76_2116</name>
</gene>
<accession>A0A495QTB1</accession>
<reference evidence="2 3" key="1">
    <citation type="submission" date="2018-10" db="EMBL/GenBank/DDBJ databases">
        <title>Genomic Encyclopedia of Archaeal and Bacterial Type Strains, Phase II (KMG-II): from individual species to whole genera.</title>
        <authorList>
            <person name="Goeker M."/>
        </authorList>
    </citation>
    <scope>NUCLEOTIDE SEQUENCE [LARGE SCALE GENOMIC DNA]</scope>
    <source>
        <strain evidence="2 3">DSM 43383</strain>
    </source>
</reference>
<dbReference type="AlphaFoldDB" id="A0A495QTB1"/>
<dbReference type="InterPro" id="IPR018702">
    <property type="entry name" value="DUF2207"/>
</dbReference>
<feature type="domain" description="DUF2207" evidence="1">
    <location>
        <begin position="60"/>
        <end position="238"/>
    </location>
</feature>
<comment type="caution">
    <text evidence="2">The sequence shown here is derived from an EMBL/GenBank/DDBJ whole genome shotgun (WGS) entry which is preliminary data.</text>
</comment>